<protein>
    <submittedName>
        <fullName evidence="2">Uncharacterized protein</fullName>
    </submittedName>
</protein>
<evidence type="ECO:0000313" key="3">
    <source>
        <dbReference type="Proteomes" id="UP000265520"/>
    </source>
</evidence>
<accession>A0A392QYB5</accession>
<reference evidence="2 3" key="1">
    <citation type="journal article" date="2018" name="Front. Plant Sci.">
        <title>Red Clover (Trifolium pratense) and Zigzag Clover (T. medium) - A Picture of Genomic Similarities and Differences.</title>
        <authorList>
            <person name="Dluhosova J."/>
            <person name="Istvanek J."/>
            <person name="Nedelnik J."/>
            <person name="Repkova J."/>
        </authorList>
    </citation>
    <scope>NUCLEOTIDE SEQUENCE [LARGE SCALE GENOMIC DNA]</scope>
    <source>
        <strain evidence="3">cv. 10/8</strain>
        <tissue evidence="2">Leaf</tissue>
    </source>
</reference>
<comment type="caution">
    <text evidence="2">The sequence shown here is derived from an EMBL/GenBank/DDBJ whole genome shotgun (WGS) entry which is preliminary data.</text>
</comment>
<dbReference type="AlphaFoldDB" id="A0A392QYB5"/>
<dbReference type="Proteomes" id="UP000265520">
    <property type="component" value="Unassembled WGS sequence"/>
</dbReference>
<feature type="region of interest" description="Disordered" evidence="1">
    <location>
        <begin position="17"/>
        <end position="38"/>
    </location>
</feature>
<name>A0A392QYB5_9FABA</name>
<evidence type="ECO:0000313" key="2">
    <source>
        <dbReference type="EMBL" id="MCI28516.1"/>
    </source>
</evidence>
<keyword evidence="3" id="KW-1185">Reference proteome</keyword>
<feature type="compositionally biased region" description="Acidic residues" evidence="1">
    <location>
        <begin position="23"/>
        <end position="38"/>
    </location>
</feature>
<organism evidence="2 3">
    <name type="scientific">Trifolium medium</name>
    <dbReference type="NCBI Taxonomy" id="97028"/>
    <lineage>
        <taxon>Eukaryota</taxon>
        <taxon>Viridiplantae</taxon>
        <taxon>Streptophyta</taxon>
        <taxon>Embryophyta</taxon>
        <taxon>Tracheophyta</taxon>
        <taxon>Spermatophyta</taxon>
        <taxon>Magnoliopsida</taxon>
        <taxon>eudicotyledons</taxon>
        <taxon>Gunneridae</taxon>
        <taxon>Pentapetalae</taxon>
        <taxon>rosids</taxon>
        <taxon>fabids</taxon>
        <taxon>Fabales</taxon>
        <taxon>Fabaceae</taxon>
        <taxon>Papilionoideae</taxon>
        <taxon>50 kb inversion clade</taxon>
        <taxon>NPAAA clade</taxon>
        <taxon>Hologalegina</taxon>
        <taxon>IRL clade</taxon>
        <taxon>Trifolieae</taxon>
        <taxon>Trifolium</taxon>
    </lineage>
</organism>
<dbReference type="EMBL" id="LXQA010166314">
    <property type="protein sequence ID" value="MCI28516.1"/>
    <property type="molecule type" value="Genomic_DNA"/>
</dbReference>
<evidence type="ECO:0000256" key="1">
    <source>
        <dbReference type="SAM" id="MobiDB-lite"/>
    </source>
</evidence>
<proteinExistence type="predicted"/>
<sequence length="38" mass="4427">MPLLGTLYKITLRRHPYDHESPFDEDDDDDENASDFSA</sequence>